<sequence>MNALSIFEKHLGNALGAGEQKNLAKNIKDINQAIGSLQTIDSTLKKALQNLQDFQSFCQSCECSFMGENLINKEITLLLFGQTQSFFIQDFTTLALEKSQEELESYFTQKREEISSILDWVMEEMEQTPAQSTFSPSMGYSLQQGIYKI</sequence>
<keyword evidence="2" id="KW-1185">Reference proteome</keyword>
<comment type="caution">
    <text evidence="1">The sequence shown here is derived from an EMBL/GenBank/DDBJ whole genome shotgun (WGS) entry which is preliminary data.</text>
</comment>
<evidence type="ECO:0000313" key="2">
    <source>
        <dbReference type="Proteomes" id="UP000257045"/>
    </source>
</evidence>
<dbReference type="AlphaFoldDB" id="A0A3D8J2S3"/>
<dbReference type="Gene3D" id="3.30.1120.180">
    <property type="entry name" value="Flagellar FLiS export co-chaperone, HP1076"/>
    <property type="match status" value="1"/>
</dbReference>
<proteinExistence type="predicted"/>
<name>A0A3D8J2S3_9HELI</name>
<dbReference type="Proteomes" id="UP000257045">
    <property type="component" value="Unassembled WGS sequence"/>
</dbReference>
<reference evidence="1 2" key="1">
    <citation type="submission" date="2018-04" db="EMBL/GenBank/DDBJ databases">
        <title>Novel Campyloabacter and Helicobacter Species and Strains.</title>
        <authorList>
            <person name="Mannion A.J."/>
            <person name="Shen Z."/>
            <person name="Fox J.G."/>
        </authorList>
    </citation>
    <scope>NUCLEOTIDE SEQUENCE [LARGE SCALE GENOMIC DNA]</scope>
    <source>
        <strain evidence="1 2">MIT 04-9366</strain>
    </source>
</reference>
<dbReference type="OrthoDB" id="5321935at2"/>
<dbReference type="RefSeq" id="WP_115569300.1">
    <property type="nucleotide sequence ID" value="NZ_NXLV01000004.1"/>
</dbReference>
<dbReference type="InterPro" id="IPR038315">
    <property type="entry name" value="FliS_cochap_sf"/>
</dbReference>
<accession>A0A3D8J2S3</accession>
<dbReference type="EMBL" id="NXLV01000004">
    <property type="protein sequence ID" value="RDU71154.1"/>
    <property type="molecule type" value="Genomic_DNA"/>
</dbReference>
<protein>
    <submittedName>
        <fullName evidence="1">Uncharacterized protein</fullName>
    </submittedName>
</protein>
<organism evidence="1 2">
    <name type="scientific">Helicobacter brantae</name>
    <dbReference type="NCBI Taxonomy" id="375927"/>
    <lineage>
        <taxon>Bacteria</taxon>
        <taxon>Pseudomonadati</taxon>
        <taxon>Campylobacterota</taxon>
        <taxon>Epsilonproteobacteria</taxon>
        <taxon>Campylobacterales</taxon>
        <taxon>Helicobacteraceae</taxon>
        <taxon>Helicobacter</taxon>
    </lineage>
</organism>
<evidence type="ECO:0000313" key="1">
    <source>
        <dbReference type="EMBL" id="RDU71154.1"/>
    </source>
</evidence>
<gene>
    <name evidence="1" type="ORF">CQA58_03305</name>
</gene>